<feature type="domain" description="Circularly permuted ATP-grasp type 2" evidence="2">
    <location>
        <begin position="96"/>
        <end position="475"/>
    </location>
</feature>
<evidence type="ECO:0000313" key="4">
    <source>
        <dbReference type="Proteomes" id="UP000001096"/>
    </source>
</evidence>
<reference evidence="3 4" key="1">
    <citation type="submission" date="2012-04" db="EMBL/GenBank/DDBJ databases">
        <title>The Genome Sequence of Afipia broomeae ATCC 49717.</title>
        <authorList>
            <consortium name="The Broad Institute Genome Sequencing Platform"/>
            <person name="Earl A."/>
            <person name="Ward D."/>
            <person name="Feldgarden M."/>
            <person name="Gevers D."/>
            <person name="Huys G."/>
            <person name="Walker B."/>
            <person name="Young S.K."/>
            <person name="Zeng Q."/>
            <person name="Gargeya S."/>
            <person name="Fitzgerald M."/>
            <person name="Haas B."/>
            <person name="Abouelleil A."/>
            <person name="Alvarado L."/>
            <person name="Arachchi H.M."/>
            <person name="Berlin A."/>
            <person name="Chapman S.B."/>
            <person name="Goldberg J."/>
            <person name="Griggs A."/>
            <person name="Gujja S."/>
            <person name="Hansen M."/>
            <person name="Howarth C."/>
            <person name="Imamovic A."/>
            <person name="Larimer J."/>
            <person name="McCowen C."/>
            <person name="Montmayeur A."/>
            <person name="Murphy C."/>
            <person name="Neiman D."/>
            <person name="Pearson M."/>
            <person name="Priest M."/>
            <person name="Roberts A."/>
            <person name="Saif S."/>
            <person name="Shea T."/>
            <person name="Sisk P."/>
            <person name="Sykes S."/>
            <person name="Wortman J."/>
            <person name="Nusbaum C."/>
            <person name="Birren B."/>
        </authorList>
    </citation>
    <scope>NUCLEOTIDE SEQUENCE [LARGE SCALE GENOMIC DNA]</scope>
    <source>
        <strain evidence="3 4">ATCC 49717</strain>
    </source>
</reference>
<dbReference type="InterPro" id="IPR025841">
    <property type="entry name" value="CP_ATPgrasp_2"/>
</dbReference>
<dbReference type="InterPro" id="IPR007296">
    <property type="entry name" value="DUF403"/>
</dbReference>
<evidence type="ECO:0000259" key="2">
    <source>
        <dbReference type="Pfam" id="PF14403"/>
    </source>
</evidence>
<dbReference type="PATRIC" id="fig|883078.3.peg.1499"/>
<dbReference type="Pfam" id="PF04168">
    <property type="entry name" value="Alpha-E"/>
    <property type="match status" value="1"/>
</dbReference>
<organism evidence="3 4">
    <name type="scientific">Afipia broomeae ATCC 49717</name>
    <dbReference type="NCBI Taxonomy" id="883078"/>
    <lineage>
        <taxon>Bacteria</taxon>
        <taxon>Pseudomonadati</taxon>
        <taxon>Pseudomonadota</taxon>
        <taxon>Alphaproteobacteria</taxon>
        <taxon>Hyphomicrobiales</taxon>
        <taxon>Nitrobacteraceae</taxon>
        <taxon>Afipia</taxon>
    </lineage>
</organism>
<dbReference type="Pfam" id="PF14403">
    <property type="entry name" value="CP_ATPgrasp_2"/>
    <property type="match status" value="1"/>
</dbReference>
<dbReference type="PANTHER" id="PTHR34595">
    <property type="entry name" value="BLR5612 PROTEIN"/>
    <property type="match status" value="1"/>
</dbReference>
<dbReference type="PANTHER" id="PTHR34595:SF2">
    <property type="entry name" value="BLR2978 PROTEIN"/>
    <property type="match status" value="1"/>
</dbReference>
<feature type="domain" description="DUF403" evidence="1">
    <location>
        <begin position="524"/>
        <end position="819"/>
    </location>
</feature>
<dbReference type="AlphaFoldDB" id="K8PM93"/>
<name>K8PM93_9BRAD</name>
<accession>K8PM93</accession>
<keyword evidence="4" id="KW-1185">Reference proteome</keyword>
<dbReference type="EMBL" id="AGWX01000002">
    <property type="protein sequence ID" value="EKS39503.1"/>
    <property type="molecule type" value="Genomic_DNA"/>
</dbReference>
<dbReference type="HOGENOM" id="CLU_013951_0_0_5"/>
<dbReference type="eggNOG" id="COG2307">
    <property type="taxonomic scope" value="Bacteria"/>
</dbReference>
<dbReference type="InterPro" id="IPR051680">
    <property type="entry name" value="ATP-dep_Glu-Cys_Ligase-2"/>
</dbReference>
<dbReference type="Gene3D" id="3.30.1490.270">
    <property type="match status" value="1"/>
</dbReference>
<dbReference type="Proteomes" id="UP000001096">
    <property type="component" value="Unassembled WGS sequence"/>
</dbReference>
<gene>
    <name evidence="3" type="ORF">HMPREF9695_01464</name>
</gene>
<dbReference type="eggNOG" id="COG2308">
    <property type="taxonomic scope" value="Bacteria"/>
</dbReference>
<dbReference type="Gene3D" id="3.40.50.11290">
    <property type="match status" value="1"/>
</dbReference>
<dbReference type="SUPFAM" id="SSF56059">
    <property type="entry name" value="Glutathione synthetase ATP-binding domain-like"/>
    <property type="match status" value="1"/>
</dbReference>
<evidence type="ECO:0000259" key="1">
    <source>
        <dbReference type="Pfam" id="PF04168"/>
    </source>
</evidence>
<comment type="caution">
    <text evidence="3">The sequence shown here is derived from an EMBL/GenBank/DDBJ whole genome shotgun (WGS) entry which is preliminary data.</text>
</comment>
<evidence type="ECO:0000313" key="3">
    <source>
        <dbReference type="EMBL" id="EKS39503.1"/>
    </source>
</evidence>
<sequence length="835" mass="91253">MADTDSGEKAPRAAQRDLLDCTRGYTPLPGIPDEFLDSEGQPREVWTRFFDAFSTLTPGEIERRFASADQHMRDAGVTYRAPGDAADRSWPLSHLPLLIDEAEWKQISEGVAQRAELLEQILRDLYGEGRLIAEGALPAAAVAGSAEYLRSVCGVTPPGGHYLNLYAADIGRGPDGRWWVLNDRTQAPSGAGYALENRLVLSRALTNLYTSMNVERVAPFFEAFRDSLRAIADRDEPRIGLLTPGNSSETYSEHATLARYLGFLLVEGDDLAVSEDRLHVRTVAGLKRLDVLLRRVDSNFLDPLELDARSMLGVPGLIDVIRKGGVAVANMPGSGVMEARTLLGFLPSLSQRFFGEDLKMPHIATWWCGQKSARDEVLSRLDDMAIDGAYGPSVPGFPGRGPIVGSSLSKDERAQLVDAIGKRGIDYVGQEMVRLSTTPVWDNGHISPRPFVLRVFAAATPKGWTILPGGFCRIAEKPDARAVSMGEGARAADVWVVSEKEVATSTLLPPSDAVRIRRIAGWVPSRAADNLFWLGRYLERAEATLRLVRALGGALREPGKGPSPMQPVIERIQRLLVAWGATSPSTRTKLATTAAQALQAKDKFGSALSLVRSAQRTATTLRERLSPDAWHVITGMVERLSEKAEDDEALLEAAEWTLQSLATFAGLAQENMNRAAGWRFLEMGRRVERAINTARFARQFADDKATAEDLDLLLTLVDCQITYRSRYMVGPVLAPVRDLVVLDSFNPRSVAFQIAALNEHIASLPSMREGGLIDPPHRCAVSLQAAMIAGEAESFDAKTLFSLEQDLLNLADAIGSHYFPHGSLALRPEKLTGFA</sequence>
<protein>
    <submittedName>
        <fullName evidence="3">Uncharacterized protein</fullName>
    </submittedName>
</protein>
<dbReference type="RefSeq" id="WP_006020182.1">
    <property type="nucleotide sequence ID" value="NZ_KB375282.1"/>
</dbReference>
<proteinExistence type="predicted"/>